<gene>
    <name evidence="11" type="primary">LOC140688687</name>
</gene>
<evidence type="ECO:0000256" key="2">
    <source>
        <dbReference type="ARBA" id="ARBA00022729"/>
    </source>
</evidence>
<dbReference type="GeneID" id="140688687"/>
<dbReference type="SUPFAM" id="SSF57535">
    <property type="entry name" value="Complement control module/SCR domain"/>
    <property type="match status" value="4"/>
</dbReference>
<feature type="region of interest" description="Disordered" evidence="7">
    <location>
        <begin position="300"/>
        <end position="351"/>
    </location>
</feature>
<dbReference type="Pfam" id="PF00084">
    <property type="entry name" value="Sushi"/>
    <property type="match status" value="4"/>
</dbReference>
<feature type="domain" description="Sushi" evidence="9">
    <location>
        <begin position="226"/>
        <end position="288"/>
    </location>
</feature>
<protein>
    <submittedName>
        <fullName evidence="11">Uncharacterized protein isoform X1</fullName>
    </submittedName>
</protein>
<dbReference type="PROSITE" id="PS50923">
    <property type="entry name" value="SUSHI"/>
    <property type="match status" value="4"/>
</dbReference>
<feature type="signal peptide" evidence="8">
    <location>
        <begin position="1"/>
        <end position="38"/>
    </location>
</feature>
<proteinExistence type="predicted"/>
<feature type="compositionally biased region" description="Polar residues" evidence="7">
    <location>
        <begin position="572"/>
        <end position="592"/>
    </location>
</feature>
<evidence type="ECO:0000256" key="7">
    <source>
        <dbReference type="SAM" id="MobiDB-lite"/>
    </source>
</evidence>
<feature type="compositionally biased region" description="Polar residues" evidence="7">
    <location>
        <begin position="334"/>
        <end position="351"/>
    </location>
</feature>
<sequence>MSPARPRAPAELRLLGGLTPLPLLLLQLLLLRPLTVQGDCGLPPDVPNAHLALGGNTNFPEQSTVTYKCNEGFVKVPGKPDSAVCLTSKWSTVAEFCNRSCVVPTRLLFASLKKSYSKQNYFPAGSTVEYECRRGYRRDQSLSGNLTCLQDFTWSKPAEFCKKKPCPSPGEIKNGRVIIPDGILFGASISFSCDTGYRLVGADSIYCSLVENTVGWSDPLPKCQEIFCPEPPEIDNGIIPEKQESYAYSQSVKYKCMEGFTLYGEHSIYCTVKDDQGAWSGPPPECRGASQVYEFRPTVQKSTTVTVPGTKAPSAPQKPTSVSSPATKSSPSPQKLTTVNVPATETPSTPQKSIIITSSATKSPLTPQKLAIVNVPAIKTTSTPQKPIIITSSATESPLTPQKLAIVNVPAIKTTSTPQKPIIITSSATESPLTPQKLAIVNVPAIKTTSTPQKPIIITSSATKSPLTPQKPIMVNIPAAEVPPTPQKPTKTNNSVTKPPNFPTPNTHSPAAKNPFKTNASATQAVPTTQKFTTAKASLTQNLRATRNSTALHPPVTKGFHTTQRLTSAHVTATKSPTVSKATTRFHTTSTSKGHKSPSSGASIIASGKFGSPAVKRNCYYCGMYHPYSWKRILSFKCLRNTIKMQCLRGPKRKQVNAFYRHVLWTPLGTRYVPKYSQPCSCSKVILGQLQVIWPISRVLLRAYCLNSSF</sequence>
<keyword evidence="5" id="KW-0325">Glycoprotein</keyword>
<keyword evidence="4" id="KW-1015">Disulfide bond</keyword>
<evidence type="ECO:0000256" key="6">
    <source>
        <dbReference type="PROSITE-ProRule" id="PRU00302"/>
    </source>
</evidence>
<feature type="domain" description="Sushi" evidence="9">
    <location>
        <begin position="99"/>
        <end position="163"/>
    </location>
</feature>
<evidence type="ECO:0000256" key="4">
    <source>
        <dbReference type="ARBA" id="ARBA00023157"/>
    </source>
</evidence>
<keyword evidence="10" id="KW-1185">Reference proteome</keyword>
<feature type="domain" description="Sushi" evidence="9">
    <location>
        <begin position="164"/>
        <end position="225"/>
    </location>
</feature>
<dbReference type="Gene3D" id="2.10.70.10">
    <property type="entry name" value="Complement Module, domain 1"/>
    <property type="match status" value="4"/>
</dbReference>
<evidence type="ECO:0000256" key="8">
    <source>
        <dbReference type="SAM" id="SignalP"/>
    </source>
</evidence>
<dbReference type="CDD" id="cd00033">
    <property type="entry name" value="CCP"/>
    <property type="match status" value="4"/>
</dbReference>
<name>A0ABM5C6Y3_VICPA</name>
<reference evidence="11" key="1">
    <citation type="submission" date="2025-08" db="UniProtKB">
        <authorList>
            <consortium name="RefSeq"/>
        </authorList>
    </citation>
    <scope>IDENTIFICATION</scope>
</reference>
<evidence type="ECO:0000256" key="1">
    <source>
        <dbReference type="ARBA" id="ARBA00022659"/>
    </source>
</evidence>
<evidence type="ECO:0000256" key="3">
    <source>
        <dbReference type="ARBA" id="ARBA00022737"/>
    </source>
</evidence>
<feature type="compositionally biased region" description="Low complexity" evidence="7">
    <location>
        <begin position="318"/>
        <end position="333"/>
    </location>
</feature>
<evidence type="ECO:0000256" key="5">
    <source>
        <dbReference type="ARBA" id="ARBA00023180"/>
    </source>
</evidence>
<keyword evidence="1 6" id="KW-0768">Sushi</keyword>
<feature type="region of interest" description="Disordered" evidence="7">
    <location>
        <begin position="480"/>
        <end position="514"/>
    </location>
</feature>
<keyword evidence="2 8" id="KW-0732">Signal</keyword>
<evidence type="ECO:0000259" key="9">
    <source>
        <dbReference type="PROSITE" id="PS50923"/>
    </source>
</evidence>
<feature type="domain" description="Sushi" evidence="9">
    <location>
        <begin position="38"/>
        <end position="97"/>
    </location>
</feature>
<comment type="caution">
    <text evidence="6">Lacks conserved residue(s) required for the propagation of feature annotation.</text>
</comment>
<accession>A0ABM5C6Y3</accession>
<feature type="compositionally biased region" description="Polar residues" evidence="7">
    <location>
        <begin position="493"/>
        <end position="509"/>
    </location>
</feature>
<dbReference type="InterPro" id="IPR000436">
    <property type="entry name" value="Sushi_SCR_CCP_dom"/>
</dbReference>
<dbReference type="PANTHER" id="PTHR46393">
    <property type="entry name" value="SUSHI DOMAIN-CONTAINING PROTEIN"/>
    <property type="match status" value="1"/>
</dbReference>
<dbReference type="InterPro" id="IPR035976">
    <property type="entry name" value="Sushi/SCR/CCP_sf"/>
</dbReference>
<organism evidence="10 11">
    <name type="scientific">Vicugna pacos</name>
    <name type="common">Alpaca</name>
    <name type="synonym">Lama pacos</name>
    <dbReference type="NCBI Taxonomy" id="30538"/>
    <lineage>
        <taxon>Eukaryota</taxon>
        <taxon>Metazoa</taxon>
        <taxon>Chordata</taxon>
        <taxon>Craniata</taxon>
        <taxon>Vertebrata</taxon>
        <taxon>Euteleostomi</taxon>
        <taxon>Mammalia</taxon>
        <taxon>Eutheria</taxon>
        <taxon>Laurasiatheria</taxon>
        <taxon>Artiodactyla</taxon>
        <taxon>Tylopoda</taxon>
        <taxon>Camelidae</taxon>
        <taxon>Vicugna</taxon>
    </lineage>
</organism>
<evidence type="ECO:0000313" key="10">
    <source>
        <dbReference type="Proteomes" id="UP001652581"/>
    </source>
</evidence>
<dbReference type="RefSeq" id="XP_072804409.1">
    <property type="nucleotide sequence ID" value="XM_072948308.1"/>
</dbReference>
<feature type="region of interest" description="Disordered" evidence="7">
    <location>
        <begin position="572"/>
        <end position="600"/>
    </location>
</feature>
<dbReference type="SMART" id="SM00032">
    <property type="entry name" value="CCP"/>
    <property type="match status" value="4"/>
</dbReference>
<feature type="chain" id="PRO_5047354638" evidence="8">
    <location>
        <begin position="39"/>
        <end position="710"/>
    </location>
</feature>
<dbReference type="PANTHER" id="PTHR46393:SF7">
    <property type="entry name" value="COMPLEMENT C2"/>
    <property type="match status" value="1"/>
</dbReference>
<dbReference type="Proteomes" id="UP001652581">
    <property type="component" value="Chromosome 23"/>
</dbReference>
<keyword evidence="3" id="KW-0677">Repeat</keyword>
<evidence type="ECO:0000313" key="11">
    <source>
        <dbReference type="RefSeq" id="XP_072804409.1"/>
    </source>
</evidence>